<evidence type="ECO:0000259" key="3">
    <source>
        <dbReference type="Pfam" id="PF02397"/>
    </source>
</evidence>
<keyword evidence="2" id="KW-1133">Transmembrane helix</keyword>
<evidence type="ECO:0000313" key="4">
    <source>
        <dbReference type="EMBL" id="MFD2937233.1"/>
    </source>
</evidence>
<keyword evidence="2" id="KW-0812">Transmembrane</keyword>
<name>A0ABW6AS46_9BACT</name>
<dbReference type="PANTHER" id="PTHR30576">
    <property type="entry name" value="COLANIC BIOSYNTHESIS UDP-GLUCOSE LIPID CARRIER TRANSFERASE"/>
    <property type="match status" value="1"/>
</dbReference>
<dbReference type="Proteomes" id="UP001597512">
    <property type="component" value="Unassembled WGS sequence"/>
</dbReference>
<dbReference type="PANTHER" id="PTHR30576:SF0">
    <property type="entry name" value="UNDECAPRENYL-PHOSPHATE N-ACETYLGALACTOSAMINYL 1-PHOSPHATE TRANSFERASE-RELATED"/>
    <property type="match status" value="1"/>
</dbReference>
<evidence type="ECO:0000256" key="1">
    <source>
        <dbReference type="ARBA" id="ARBA00006464"/>
    </source>
</evidence>
<organism evidence="4 5">
    <name type="scientific">Spirosoma flavum</name>
    <dbReference type="NCBI Taxonomy" id="2048557"/>
    <lineage>
        <taxon>Bacteria</taxon>
        <taxon>Pseudomonadati</taxon>
        <taxon>Bacteroidota</taxon>
        <taxon>Cytophagia</taxon>
        <taxon>Cytophagales</taxon>
        <taxon>Cytophagaceae</taxon>
        <taxon>Spirosoma</taxon>
    </lineage>
</organism>
<proteinExistence type="inferred from homology"/>
<keyword evidence="4" id="KW-0808">Transferase</keyword>
<dbReference type="GO" id="GO:0016740">
    <property type="term" value="F:transferase activity"/>
    <property type="evidence" value="ECO:0007669"/>
    <property type="project" value="UniProtKB-KW"/>
</dbReference>
<accession>A0ABW6AS46</accession>
<evidence type="ECO:0000256" key="2">
    <source>
        <dbReference type="SAM" id="Phobius"/>
    </source>
</evidence>
<dbReference type="Pfam" id="PF02397">
    <property type="entry name" value="Bac_transf"/>
    <property type="match status" value="1"/>
</dbReference>
<sequence length="222" mass="26127">MLSLDTHYKTLYVYTNLQANHTDLTYRQVGKRVFDICIASLVCMTILSWLIPVMGLIIWIESPGPILYIQKRTGYRGNWFNCLKFRTMTYNPQATFKQAVKNDNRITRIGGFLRRTNFDEMPQFINVLIGDMSVVGPRPHALQHSAQFWNTMPNYRKRYRVKPGITGLAQVQGCRGETDQLIKMQHRIRYDRFYNRKRSFALDLWICWLTAKSMMQGNVNAW</sequence>
<protein>
    <submittedName>
        <fullName evidence="4">Sugar transferase</fullName>
    </submittedName>
</protein>
<dbReference type="InterPro" id="IPR003362">
    <property type="entry name" value="Bact_transf"/>
</dbReference>
<gene>
    <name evidence="4" type="ORF">ACFS25_25860</name>
</gene>
<keyword evidence="2" id="KW-0472">Membrane</keyword>
<feature type="domain" description="Bacterial sugar transferase" evidence="3">
    <location>
        <begin position="31"/>
        <end position="215"/>
    </location>
</feature>
<keyword evidence="5" id="KW-1185">Reference proteome</keyword>
<comment type="caution">
    <text evidence="4">The sequence shown here is derived from an EMBL/GenBank/DDBJ whole genome shotgun (WGS) entry which is preliminary data.</text>
</comment>
<comment type="similarity">
    <text evidence="1">Belongs to the bacterial sugar transferase family.</text>
</comment>
<dbReference type="RefSeq" id="WP_381506840.1">
    <property type="nucleotide sequence ID" value="NZ_JBHUOM010000023.1"/>
</dbReference>
<evidence type="ECO:0000313" key="5">
    <source>
        <dbReference type="Proteomes" id="UP001597512"/>
    </source>
</evidence>
<feature type="transmembrane region" description="Helical" evidence="2">
    <location>
        <begin position="36"/>
        <end position="60"/>
    </location>
</feature>
<reference evidence="5" key="1">
    <citation type="journal article" date="2019" name="Int. J. Syst. Evol. Microbiol.">
        <title>The Global Catalogue of Microorganisms (GCM) 10K type strain sequencing project: providing services to taxonomists for standard genome sequencing and annotation.</title>
        <authorList>
            <consortium name="The Broad Institute Genomics Platform"/>
            <consortium name="The Broad Institute Genome Sequencing Center for Infectious Disease"/>
            <person name="Wu L."/>
            <person name="Ma J."/>
        </authorList>
    </citation>
    <scope>NUCLEOTIDE SEQUENCE [LARGE SCALE GENOMIC DNA]</scope>
    <source>
        <strain evidence="5">KCTC 52490</strain>
    </source>
</reference>
<dbReference type="EMBL" id="JBHUOM010000023">
    <property type="protein sequence ID" value="MFD2937233.1"/>
    <property type="molecule type" value="Genomic_DNA"/>
</dbReference>